<dbReference type="EMBL" id="AWUE01015589">
    <property type="protein sequence ID" value="OMO96660.1"/>
    <property type="molecule type" value="Genomic_DNA"/>
</dbReference>
<comment type="caution">
    <text evidence="1">The sequence shown here is derived from an EMBL/GenBank/DDBJ whole genome shotgun (WGS) entry which is preliminary data.</text>
</comment>
<gene>
    <name evidence="1" type="ORF">COLO4_15158</name>
</gene>
<evidence type="ECO:0000313" key="1">
    <source>
        <dbReference type="EMBL" id="OMO96660.1"/>
    </source>
</evidence>
<sequence>MEVRGATNLASDWHSNFNSNVTGVFVEGLLRPCDPYKDLVRSDGIEKSIKTRGIKMDDGSRA</sequence>
<proteinExistence type="predicted"/>
<dbReference type="AlphaFoldDB" id="A0A1R3JPD3"/>
<accession>A0A1R3JPD3</accession>
<protein>
    <submittedName>
        <fullName evidence="1">Uncharacterized protein</fullName>
    </submittedName>
</protein>
<organism evidence="1 2">
    <name type="scientific">Corchorus olitorius</name>
    <dbReference type="NCBI Taxonomy" id="93759"/>
    <lineage>
        <taxon>Eukaryota</taxon>
        <taxon>Viridiplantae</taxon>
        <taxon>Streptophyta</taxon>
        <taxon>Embryophyta</taxon>
        <taxon>Tracheophyta</taxon>
        <taxon>Spermatophyta</taxon>
        <taxon>Magnoliopsida</taxon>
        <taxon>eudicotyledons</taxon>
        <taxon>Gunneridae</taxon>
        <taxon>Pentapetalae</taxon>
        <taxon>rosids</taxon>
        <taxon>malvids</taxon>
        <taxon>Malvales</taxon>
        <taxon>Malvaceae</taxon>
        <taxon>Grewioideae</taxon>
        <taxon>Apeibeae</taxon>
        <taxon>Corchorus</taxon>
    </lineage>
</organism>
<evidence type="ECO:0000313" key="2">
    <source>
        <dbReference type="Proteomes" id="UP000187203"/>
    </source>
</evidence>
<reference evidence="2" key="1">
    <citation type="submission" date="2013-09" db="EMBL/GenBank/DDBJ databases">
        <title>Corchorus olitorius genome sequencing.</title>
        <authorList>
            <person name="Alam M."/>
            <person name="Haque M.S."/>
            <person name="Islam M.S."/>
            <person name="Emdad E.M."/>
            <person name="Islam M.M."/>
            <person name="Ahmed B."/>
            <person name="Halim A."/>
            <person name="Hossen Q.M.M."/>
            <person name="Hossain M.Z."/>
            <person name="Ahmed R."/>
            <person name="Khan M.M."/>
            <person name="Islam R."/>
            <person name="Rashid M.M."/>
            <person name="Khan S.A."/>
            <person name="Rahman M.S."/>
            <person name="Alam M."/>
            <person name="Yahiya A.S."/>
            <person name="Khan M.S."/>
            <person name="Azam M.S."/>
            <person name="Haque T."/>
            <person name="Lashkar M.Z.H."/>
            <person name="Akhand A.I."/>
            <person name="Morshed G."/>
            <person name="Roy S."/>
            <person name="Uddin K.S."/>
            <person name="Rabeya T."/>
            <person name="Hossain A.S."/>
            <person name="Chowdhury A."/>
            <person name="Snigdha A.R."/>
            <person name="Mortoza M.S."/>
            <person name="Matin S.A."/>
            <person name="Hoque S.M.E."/>
            <person name="Islam M.K."/>
            <person name="Roy D.K."/>
            <person name="Haider R."/>
            <person name="Moosa M.M."/>
            <person name="Elias S.M."/>
            <person name="Hasan A.M."/>
            <person name="Jahan S."/>
            <person name="Shafiuddin M."/>
            <person name="Mahmood N."/>
            <person name="Shommy N.S."/>
        </authorList>
    </citation>
    <scope>NUCLEOTIDE SEQUENCE [LARGE SCALE GENOMIC DNA]</scope>
    <source>
        <strain evidence="2">cv. O-4</strain>
    </source>
</reference>
<name>A0A1R3JPD3_9ROSI</name>
<dbReference type="Proteomes" id="UP000187203">
    <property type="component" value="Unassembled WGS sequence"/>
</dbReference>
<keyword evidence="2" id="KW-1185">Reference proteome</keyword>